<keyword evidence="1" id="KW-0812">Transmembrane</keyword>
<dbReference type="Proteomes" id="UP000762676">
    <property type="component" value="Unassembled WGS sequence"/>
</dbReference>
<dbReference type="EMBL" id="BMAT01013464">
    <property type="protein sequence ID" value="GFS13663.1"/>
    <property type="molecule type" value="Genomic_DNA"/>
</dbReference>
<accession>A0AAV4IV51</accession>
<keyword evidence="3" id="KW-1185">Reference proteome</keyword>
<dbReference type="AlphaFoldDB" id="A0AAV4IV51"/>
<name>A0AAV4IV51_9GAST</name>
<organism evidence="2 3">
    <name type="scientific">Elysia marginata</name>
    <dbReference type="NCBI Taxonomy" id="1093978"/>
    <lineage>
        <taxon>Eukaryota</taxon>
        <taxon>Metazoa</taxon>
        <taxon>Spiralia</taxon>
        <taxon>Lophotrochozoa</taxon>
        <taxon>Mollusca</taxon>
        <taxon>Gastropoda</taxon>
        <taxon>Heterobranchia</taxon>
        <taxon>Euthyneura</taxon>
        <taxon>Panpulmonata</taxon>
        <taxon>Sacoglossa</taxon>
        <taxon>Placobranchoidea</taxon>
        <taxon>Plakobranchidae</taxon>
        <taxon>Elysia</taxon>
    </lineage>
</organism>
<evidence type="ECO:0000256" key="1">
    <source>
        <dbReference type="SAM" id="Phobius"/>
    </source>
</evidence>
<feature type="transmembrane region" description="Helical" evidence="1">
    <location>
        <begin position="42"/>
        <end position="62"/>
    </location>
</feature>
<keyword evidence="1" id="KW-1133">Transmembrane helix</keyword>
<keyword evidence="1" id="KW-0472">Membrane</keyword>
<protein>
    <submittedName>
        <fullName evidence="2">Uncharacterized protein</fullName>
    </submittedName>
</protein>
<gene>
    <name evidence="2" type="ORF">ElyMa_006727800</name>
</gene>
<evidence type="ECO:0000313" key="2">
    <source>
        <dbReference type="EMBL" id="GFS13663.1"/>
    </source>
</evidence>
<feature type="transmembrane region" description="Helical" evidence="1">
    <location>
        <begin position="74"/>
        <end position="91"/>
    </location>
</feature>
<reference evidence="2 3" key="1">
    <citation type="journal article" date="2021" name="Elife">
        <title>Chloroplast acquisition without the gene transfer in kleptoplastic sea slugs, Plakobranchus ocellatus.</title>
        <authorList>
            <person name="Maeda T."/>
            <person name="Takahashi S."/>
            <person name="Yoshida T."/>
            <person name="Shimamura S."/>
            <person name="Takaki Y."/>
            <person name="Nagai Y."/>
            <person name="Toyoda A."/>
            <person name="Suzuki Y."/>
            <person name="Arimoto A."/>
            <person name="Ishii H."/>
            <person name="Satoh N."/>
            <person name="Nishiyama T."/>
            <person name="Hasebe M."/>
            <person name="Maruyama T."/>
            <person name="Minagawa J."/>
            <person name="Obokata J."/>
            <person name="Shigenobu S."/>
        </authorList>
    </citation>
    <scope>NUCLEOTIDE SEQUENCE [LARGE SCALE GENOMIC DNA]</scope>
</reference>
<sequence>MMFHSSSVHMPNRRGRPRCGFRSFMPTTSLNRADSKEPLRRGILFSSVAFVLLLIGVMLTWLGLNEPFSDKVSMTGPLLIAVALLVLLLSFRQFMLARKRNRAINGTVQMDTISTGGVTTVIVDDEEGNRATVIVEAWDTEEPLREEETRYTQFL</sequence>
<proteinExistence type="predicted"/>
<comment type="caution">
    <text evidence="2">The sequence shown here is derived from an EMBL/GenBank/DDBJ whole genome shotgun (WGS) entry which is preliminary data.</text>
</comment>
<evidence type="ECO:0000313" key="3">
    <source>
        <dbReference type="Proteomes" id="UP000762676"/>
    </source>
</evidence>